<reference evidence="10" key="1">
    <citation type="journal article" date="2010" name="Stand. Genomic Sci.">
        <title>Complete genome sequence of Syntrophothermus lipocalidus type strain (TGB-C1T).</title>
        <authorList>
            <consortium name="US DOE Joint Genome Institute (JGI-PGF)"/>
            <person name="Djao O."/>
            <person name="Zhang X."/>
            <person name="Lucas S."/>
            <person name="Lapidus A."/>
            <person name="Glavina Del Rio T."/>
            <person name="Nolan M."/>
            <person name="Tice H."/>
            <person name="Cheng J."/>
            <person name="Han C."/>
            <person name="Tapia R."/>
            <person name="Goodwin L."/>
            <person name="Pitluck S."/>
            <person name="Liolios K."/>
            <person name="Ivanova N."/>
            <person name="Mavromatis K."/>
            <person name="Mikhailova N."/>
            <person name="Ovchinnikova G."/>
            <person name="Pati A."/>
            <person name="Brambilla E."/>
            <person name="Chen A."/>
            <person name="Palaniappan K."/>
            <person name="Land M."/>
            <person name="Hauser L."/>
            <person name="Chang Y."/>
            <person name="Jeffries C."/>
            <person name="Rohde M."/>
            <person name="Sikorski J."/>
            <person name="Spring S."/>
            <person name="Goker M."/>
            <person name="Detter J."/>
            <person name="Woyke T."/>
            <person name="Bristow J."/>
            <person name="Eisen J."/>
            <person name="Markowitz V."/>
            <person name="Hugenholtz P."/>
            <person name="Kyrpides N."/>
            <person name="Klenk H."/>
        </authorList>
    </citation>
    <scope>NUCLEOTIDE SEQUENCE [LARGE SCALE GENOMIC DNA]</scope>
    <source>
        <strain evidence="10">DSM 12680 / TGB-C1</strain>
    </source>
</reference>
<dbReference type="GO" id="GO:0030694">
    <property type="term" value="C:bacterial-type flagellum basal body, rod"/>
    <property type="evidence" value="ECO:0007669"/>
    <property type="project" value="UniProtKB-UniRule"/>
</dbReference>
<keyword evidence="4 6" id="KW-0975">Bacterial flagellum</keyword>
<comment type="subcellular location">
    <subcellularLocation>
        <location evidence="1 6">Bacterial flagellum basal body</location>
    </subcellularLocation>
</comment>
<evidence type="ECO:0000259" key="8">
    <source>
        <dbReference type="Pfam" id="PF06429"/>
    </source>
</evidence>
<dbReference type="Pfam" id="PF00460">
    <property type="entry name" value="Flg_bb_rod"/>
    <property type="match status" value="1"/>
</dbReference>
<sequence length="145" mass="16004">MRFLNAFDISASGMTAQRLRMDVISNNLANVNTTRTPQGGPYRRQMVIFEARTPSKGNFKDLLSAYMEGEGGVRVKAIREDTSPFKRVYDPGNPDADQDGYVNMPNVNVVSEMVDMISATRAYEANVSAVEATKSMAMKALEIGR</sequence>
<dbReference type="KEGG" id="slp:Slip_0951"/>
<keyword evidence="9" id="KW-0966">Cell projection</keyword>
<evidence type="ECO:0000256" key="5">
    <source>
        <dbReference type="ARBA" id="ARBA00025933"/>
    </source>
</evidence>
<dbReference type="HOGENOM" id="CLU_123272_0_0_9"/>
<dbReference type="PANTHER" id="PTHR30435">
    <property type="entry name" value="FLAGELLAR PROTEIN"/>
    <property type="match status" value="1"/>
</dbReference>
<name>D7CLZ5_SYNLT</name>
<evidence type="ECO:0000313" key="9">
    <source>
        <dbReference type="EMBL" id="ADI01730.1"/>
    </source>
</evidence>
<feature type="domain" description="Flagellar basal body rod protein N-terminal" evidence="7">
    <location>
        <begin position="8"/>
        <end position="35"/>
    </location>
</feature>
<dbReference type="InterPro" id="IPR001444">
    <property type="entry name" value="Flag_bb_rod_N"/>
</dbReference>
<dbReference type="PANTHER" id="PTHR30435:SF2">
    <property type="entry name" value="FLAGELLAR BASAL-BODY ROD PROTEIN FLGC"/>
    <property type="match status" value="1"/>
</dbReference>
<dbReference type="Proteomes" id="UP000000378">
    <property type="component" value="Chromosome"/>
</dbReference>
<dbReference type="GO" id="GO:0071978">
    <property type="term" value="P:bacterial-type flagellum-dependent swarming motility"/>
    <property type="evidence" value="ECO:0007669"/>
    <property type="project" value="TreeGrafter"/>
</dbReference>
<dbReference type="Pfam" id="PF06429">
    <property type="entry name" value="Flg_bbr_C"/>
    <property type="match status" value="1"/>
</dbReference>
<comment type="similarity">
    <text evidence="2">Belongs to the flagella basal body rod proteins family.</text>
</comment>
<evidence type="ECO:0000256" key="3">
    <source>
        <dbReference type="ARBA" id="ARBA00017941"/>
    </source>
</evidence>
<evidence type="ECO:0000256" key="6">
    <source>
        <dbReference type="RuleBase" id="RU362062"/>
    </source>
</evidence>
<evidence type="ECO:0000256" key="2">
    <source>
        <dbReference type="ARBA" id="ARBA00009677"/>
    </source>
</evidence>
<dbReference type="PROSITE" id="PS00588">
    <property type="entry name" value="FLAGELLA_BB_ROD"/>
    <property type="match status" value="1"/>
</dbReference>
<evidence type="ECO:0000256" key="4">
    <source>
        <dbReference type="ARBA" id="ARBA00023143"/>
    </source>
</evidence>
<accession>D7CLZ5</accession>
<proteinExistence type="inferred from homology"/>
<dbReference type="eggNOG" id="COG1558">
    <property type="taxonomic scope" value="Bacteria"/>
</dbReference>
<dbReference type="InterPro" id="IPR006299">
    <property type="entry name" value="FlgC"/>
</dbReference>
<keyword evidence="10" id="KW-1185">Reference proteome</keyword>
<keyword evidence="9" id="KW-0282">Flagellum</keyword>
<evidence type="ECO:0000313" key="10">
    <source>
        <dbReference type="Proteomes" id="UP000000378"/>
    </source>
</evidence>
<dbReference type="InterPro" id="IPR010930">
    <property type="entry name" value="Flg_bb/hook_C_dom"/>
</dbReference>
<gene>
    <name evidence="9" type="ordered locus">Slip_0951</name>
</gene>
<keyword evidence="9" id="KW-0969">Cilium</keyword>
<reference evidence="9 10" key="2">
    <citation type="journal article" date="2010" name="Stand. Genomic Sci.">
        <title>Complete genome sequence of Syntrophothermus lipocalidus type strain (TGB-C1).</title>
        <authorList>
            <person name="Djao O.D."/>
            <person name="Zhang X."/>
            <person name="Lucas S."/>
            <person name="Lapidus A."/>
            <person name="Del Rio T.G."/>
            <person name="Nolan M."/>
            <person name="Tice H."/>
            <person name="Cheng J.F."/>
            <person name="Han C."/>
            <person name="Tapia R."/>
            <person name="Goodwin L."/>
            <person name="Pitluck S."/>
            <person name="Liolios K."/>
            <person name="Ivanova N."/>
            <person name="Mavromatis K."/>
            <person name="Mikhailova N."/>
            <person name="Ovchinnikova G."/>
            <person name="Pati A."/>
            <person name="Brambilla E."/>
            <person name="Chen A."/>
            <person name="Palaniappan K."/>
            <person name="Land M."/>
            <person name="Hauser L."/>
            <person name="Chang Y.J."/>
            <person name="Jeffries C.D."/>
            <person name="Rohde M."/>
            <person name="Sikorski J."/>
            <person name="Spring S."/>
            <person name="Goker M."/>
            <person name="Detter J.C."/>
            <person name="Woyke T."/>
            <person name="Bristow J."/>
            <person name="Eisen J.A."/>
            <person name="Markowitz V."/>
            <person name="Hugenholtz P."/>
            <person name="Kyrpides N.C."/>
            <person name="Klenk H.P."/>
        </authorList>
    </citation>
    <scope>NUCLEOTIDE SEQUENCE [LARGE SCALE GENOMIC DNA]</scope>
    <source>
        <strain evidence="10">DSM 12680 / TGB-C1</strain>
    </source>
</reference>
<evidence type="ECO:0000256" key="1">
    <source>
        <dbReference type="ARBA" id="ARBA00004117"/>
    </source>
</evidence>
<dbReference type="EMBL" id="CP002048">
    <property type="protein sequence ID" value="ADI01730.1"/>
    <property type="molecule type" value="Genomic_DNA"/>
</dbReference>
<protein>
    <recommendedName>
        <fullName evidence="3 6">Flagellar basal-body rod protein FlgC</fullName>
    </recommendedName>
</protein>
<dbReference type="STRING" id="643648.Slip_0951"/>
<evidence type="ECO:0000259" key="7">
    <source>
        <dbReference type="Pfam" id="PF00460"/>
    </source>
</evidence>
<feature type="domain" description="Flagellar basal-body/hook protein C-terminal" evidence="8">
    <location>
        <begin position="98"/>
        <end position="142"/>
    </location>
</feature>
<comment type="subunit">
    <text evidence="5 6">The basal body constitutes a major portion of the flagellar organelle and consists of four rings (L,P,S, and M) mounted on a central rod. The rod consists of about 26 subunits of FlgG in the distal portion, and FlgB, FlgC and FlgF are thought to build up the proximal portion of the rod with about 6 subunits each.</text>
</comment>
<dbReference type="InterPro" id="IPR019776">
    <property type="entry name" value="Flagellar_basal_body_rod_CS"/>
</dbReference>
<dbReference type="NCBIfam" id="TIGR01395">
    <property type="entry name" value="FlgC"/>
    <property type="match status" value="1"/>
</dbReference>
<dbReference type="OrthoDB" id="9794148at2"/>
<dbReference type="RefSeq" id="WP_013175132.1">
    <property type="nucleotide sequence ID" value="NC_014220.1"/>
</dbReference>
<organism evidence="9 10">
    <name type="scientific">Syntrophothermus lipocalidus (strain DSM 12680 / TGB-C1)</name>
    <dbReference type="NCBI Taxonomy" id="643648"/>
    <lineage>
        <taxon>Bacteria</taxon>
        <taxon>Bacillati</taxon>
        <taxon>Bacillota</taxon>
        <taxon>Clostridia</taxon>
        <taxon>Eubacteriales</taxon>
        <taxon>Syntrophomonadaceae</taxon>
        <taxon>Syntrophothermus</taxon>
    </lineage>
</organism>
<dbReference type="AlphaFoldDB" id="D7CLZ5"/>